<evidence type="ECO:0000313" key="4">
    <source>
        <dbReference type="EMBL" id="KAK2548234.1"/>
    </source>
</evidence>
<dbReference type="EMBL" id="JARQWQ010000152">
    <property type="protein sequence ID" value="KAK2548234.1"/>
    <property type="molecule type" value="Genomic_DNA"/>
</dbReference>
<dbReference type="InterPro" id="IPR002401">
    <property type="entry name" value="Cyt_P450_E_grp-I"/>
</dbReference>
<dbReference type="PRINTS" id="PR00463">
    <property type="entry name" value="EP450I"/>
</dbReference>
<accession>A0AAD9PSF4</accession>
<dbReference type="GO" id="GO:0033781">
    <property type="term" value="F:cholesterol 24-hydroxylase activity"/>
    <property type="evidence" value="ECO:0007669"/>
    <property type="project" value="InterPro"/>
</dbReference>
<dbReference type="PROSITE" id="PS00086">
    <property type="entry name" value="CYTOCHROME_P450"/>
    <property type="match status" value="1"/>
</dbReference>
<reference evidence="4" key="1">
    <citation type="journal article" date="2023" name="G3 (Bethesda)">
        <title>Whole genome assembly and annotation of the endangered Caribbean coral Acropora cervicornis.</title>
        <authorList>
            <person name="Selwyn J.D."/>
            <person name="Vollmer S.V."/>
        </authorList>
    </citation>
    <scope>NUCLEOTIDE SEQUENCE</scope>
    <source>
        <strain evidence="4">K2</strain>
    </source>
</reference>
<dbReference type="GO" id="GO:0020037">
    <property type="term" value="F:heme binding"/>
    <property type="evidence" value="ECO:0007669"/>
    <property type="project" value="InterPro"/>
</dbReference>
<comment type="caution">
    <text evidence="4">The sequence shown here is derived from an EMBL/GenBank/DDBJ whole genome shotgun (WGS) entry which is preliminary data.</text>
</comment>
<dbReference type="SUPFAM" id="SSF48264">
    <property type="entry name" value="Cytochrome P450"/>
    <property type="match status" value="1"/>
</dbReference>
<dbReference type="InterPro" id="IPR001128">
    <property type="entry name" value="Cyt_P450"/>
</dbReference>
<dbReference type="CDD" id="cd20613">
    <property type="entry name" value="CYP46A1-like"/>
    <property type="match status" value="1"/>
</dbReference>
<dbReference type="Pfam" id="PF00067">
    <property type="entry name" value="p450"/>
    <property type="match status" value="1"/>
</dbReference>
<keyword evidence="2 3" id="KW-0408">Iron</keyword>
<protein>
    <submittedName>
        <fullName evidence="4">Cholesterol 24-hydroxylase</fullName>
    </submittedName>
</protein>
<evidence type="ECO:0000256" key="3">
    <source>
        <dbReference type="RuleBase" id="RU000461"/>
    </source>
</evidence>
<comment type="cofactor">
    <cofactor evidence="2">
        <name>heme</name>
        <dbReference type="ChEBI" id="CHEBI:30413"/>
    </cofactor>
</comment>
<dbReference type="AlphaFoldDB" id="A0AAD9PSF4"/>
<name>A0AAD9PSF4_ACRCE</name>
<dbReference type="InterPro" id="IPR039983">
    <property type="entry name" value="CYP46A1"/>
</dbReference>
<evidence type="ECO:0000313" key="5">
    <source>
        <dbReference type="Proteomes" id="UP001249851"/>
    </source>
</evidence>
<keyword evidence="2 3" id="KW-0479">Metal-binding</keyword>
<organism evidence="4 5">
    <name type="scientific">Acropora cervicornis</name>
    <name type="common">Staghorn coral</name>
    <dbReference type="NCBI Taxonomy" id="6130"/>
    <lineage>
        <taxon>Eukaryota</taxon>
        <taxon>Metazoa</taxon>
        <taxon>Cnidaria</taxon>
        <taxon>Anthozoa</taxon>
        <taxon>Hexacorallia</taxon>
        <taxon>Scleractinia</taxon>
        <taxon>Astrocoeniina</taxon>
        <taxon>Acroporidae</taxon>
        <taxon>Acropora</taxon>
    </lineage>
</organism>
<keyword evidence="2 3" id="KW-0349">Heme</keyword>
<keyword evidence="3" id="KW-0560">Oxidoreductase</keyword>
<dbReference type="PANTHER" id="PTHR24293:SF0">
    <property type="entry name" value="CYP46A1 PROTEIN-RELATED"/>
    <property type="match status" value="1"/>
</dbReference>
<comment type="similarity">
    <text evidence="1 3">Belongs to the cytochrome P450 family.</text>
</comment>
<reference evidence="4" key="2">
    <citation type="journal article" date="2023" name="Science">
        <title>Genomic signatures of disease resistance in endangered staghorn corals.</title>
        <authorList>
            <person name="Vollmer S.V."/>
            <person name="Selwyn J.D."/>
            <person name="Despard B.A."/>
            <person name="Roesel C.L."/>
        </authorList>
    </citation>
    <scope>NUCLEOTIDE SEQUENCE</scope>
    <source>
        <strain evidence="4">K2</strain>
    </source>
</reference>
<dbReference type="Gene3D" id="1.10.630.10">
    <property type="entry name" value="Cytochrome P450"/>
    <property type="match status" value="1"/>
</dbReference>
<dbReference type="PRINTS" id="PR00385">
    <property type="entry name" value="P450"/>
</dbReference>
<dbReference type="GO" id="GO:0005506">
    <property type="term" value="F:iron ion binding"/>
    <property type="evidence" value="ECO:0007669"/>
    <property type="project" value="InterPro"/>
</dbReference>
<dbReference type="PANTHER" id="PTHR24293">
    <property type="entry name" value="CYTOCHROME P450 FAMILY 46 SUBFAMILY A"/>
    <property type="match status" value="1"/>
</dbReference>
<keyword evidence="3" id="KW-0503">Monooxygenase</keyword>
<dbReference type="GO" id="GO:0006707">
    <property type="term" value="P:cholesterol catabolic process"/>
    <property type="evidence" value="ECO:0007669"/>
    <property type="project" value="InterPro"/>
</dbReference>
<keyword evidence="5" id="KW-1185">Reference proteome</keyword>
<dbReference type="InterPro" id="IPR017972">
    <property type="entry name" value="Cyt_P450_CS"/>
</dbReference>
<sequence length="482" mass="54990">MVSILMTLSILVLGMLAAFLVSSLLCSFLLWNRHQQYNHLPGPKRTSFLGGNISDLHGEELNLWCNIMLRHALVHGPLFVWWYYYVPLVVISSPELIKHGLITLNLPKDTDSYNQLAYLFGRHRFLGSGLVTLVDHKQWKQERSLINPAFHRGYLKNLVPKFNLIADALVAKLAKVADGKTMINMAAEFQKATLDVIAKVAFDVDLKCVDDSNHEISDSLERCCEAYEKSYTDYFLCLPFYKSSYKKSILQSLSTLHKFAHDCICQRIEAINAGQEVPNDILGFILQGYSSTSDFSMDHLVDEIITFMFGGQDTTSNQLSFALFETLLNEDIENRIVKEINEVLGEKEIVDYDDTLKLEYIALTLKESLRKHPPVSSLIRMNTKVEKFGQFQIPKGTKLSFNIYATHHLPEYWQDPDRFYPERFSHANGKNKISNFVYFPFSCGPRICIGKVFSSINATVLMSRLLQKFKFSLCPGTKDSQA</sequence>
<dbReference type="Proteomes" id="UP001249851">
    <property type="component" value="Unassembled WGS sequence"/>
</dbReference>
<evidence type="ECO:0000256" key="1">
    <source>
        <dbReference type="ARBA" id="ARBA00010617"/>
    </source>
</evidence>
<proteinExistence type="inferred from homology"/>
<evidence type="ECO:0000256" key="2">
    <source>
        <dbReference type="PIRSR" id="PIRSR602401-1"/>
    </source>
</evidence>
<gene>
    <name evidence="4" type="ORF">P5673_031637</name>
</gene>
<dbReference type="InterPro" id="IPR036396">
    <property type="entry name" value="Cyt_P450_sf"/>
</dbReference>
<feature type="binding site" description="axial binding residue" evidence="2">
    <location>
        <position position="448"/>
    </location>
    <ligand>
        <name>heme</name>
        <dbReference type="ChEBI" id="CHEBI:30413"/>
    </ligand>
    <ligandPart>
        <name>Fe</name>
        <dbReference type="ChEBI" id="CHEBI:18248"/>
    </ligandPart>
</feature>